<dbReference type="RefSeq" id="WP_188729401.1">
    <property type="nucleotide sequence ID" value="NZ_BMIT01000009.1"/>
</dbReference>
<dbReference type="InterPro" id="IPR008984">
    <property type="entry name" value="SMAD_FHA_dom_sf"/>
</dbReference>
<reference evidence="3" key="1">
    <citation type="journal article" date="2019" name="Int. J. Syst. Evol. Microbiol.">
        <title>The Global Catalogue of Microorganisms (GCM) 10K type strain sequencing project: providing services to taxonomists for standard genome sequencing and annotation.</title>
        <authorList>
            <consortium name="The Broad Institute Genomics Platform"/>
            <consortium name="The Broad Institute Genome Sequencing Center for Infectious Disease"/>
            <person name="Wu L."/>
            <person name="Ma J."/>
        </authorList>
    </citation>
    <scope>NUCLEOTIDE SEQUENCE [LARGE SCALE GENOMIC DNA]</scope>
    <source>
        <strain evidence="3">CGMCC 1.15394</strain>
    </source>
</reference>
<proteinExistence type="predicted"/>
<gene>
    <name evidence="2" type="ORF">GCM10008027_25550</name>
</gene>
<dbReference type="CDD" id="cd00060">
    <property type="entry name" value="FHA"/>
    <property type="match status" value="1"/>
</dbReference>
<protein>
    <submittedName>
        <fullName evidence="2">Phosphopeptide-binding protein</fullName>
    </submittedName>
</protein>
<evidence type="ECO:0000313" key="3">
    <source>
        <dbReference type="Proteomes" id="UP000638462"/>
    </source>
</evidence>
<name>A0ABQ1TN30_9GAMM</name>
<sequence>MAVLICKDSGKSIYLRDFHRFGRLAHSVDTLLNYPEVTRIHAVIEWVGPHWYIRDLSKNGVWLNGKKLEKQTKSLLSLHDYISFSEVNNVAYQLVSIEPPKDLLLPVSNDSLDAIELERYHFLPNNQDPKIIVYFDPNKYTWCYENTDDHQLMALEDSDIITIDDQQWQLFKAEMTSQENTIDLSPPASTDDIEFIFSLSLDEEQTELKVKHNDELQDFDVRSHHYLTVLLARYKLADIKNHFAPEVQGWVQVKKLARDLGINECHVNIQIHRARKQFIESFNFMSADTLIERKRGKVRFGGEHYVIYKGQACESTE</sequence>
<evidence type="ECO:0000313" key="2">
    <source>
        <dbReference type="EMBL" id="GGE99594.1"/>
    </source>
</evidence>
<dbReference type="SMART" id="SM00240">
    <property type="entry name" value="FHA"/>
    <property type="match status" value="1"/>
</dbReference>
<dbReference type="InterPro" id="IPR000253">
    <property type="entry name" value="FHA_dom"/>
</dbReference>
<dbReference type="Pfam" id="PF00498">
    <property type="entry name" value="FHA"/>
    <property type="match status" value="1"/>
</dbReference>
<organism evidence="2 3">
    <name type="scientific">Pseudoalteromonas gelatinilytica</name>
    <dbReference type="NCBI Taxonomy" id="1703256"/>
    <lineage>
        <taxon>Bacteria</taxon>
        <taxon>Pseudomonadati</taxon>
        <taxon>Pseudomonadota</taxon>
        <taxon>Gammaproteobacteria</taxon>
        <taxon>Alteromonadales</taxon>
        <taxon>Pseudoalteromonadaceae</taxon>
        <taxon>Pseudoalteromonas</taxon>
    </lineage>
</organism>
<dbReference type="Gene3D" id="2.60.200.20">
    <property type="match status" value="1"/>
</dbReference>
<evidence type="ECO:0000259" key="1">
    <source>
        <dbReference type="PROSITE" id="PS50006"/>
    </source>
</evidence>
<accession>A0ABQ1TN30</accession>
<dbReference type="PROSITE" id="PS50006">
    <property type="entry name" value="FHA_DOMAIN"/>
    <property type="match status" value="1"/>
</dbReference>
<dbReference type="SUPFAM" id="SSF49879">
    <property type="entry name" value="SMAD/FHA domain"/>
    <property type="match status" value="1"/>
</dbReference>
<keyword evidence="3" id="KW-1185">Reference proteome</keyword>
<dbReference type="EMBL" id="BMIT01000009">
    <property type="protein sequence ID" value="GGE99594.1"/>
    <property type="molecule type" value="Genomic_DNA"/>
</dbReference>
<dbReference type="Proteomes" id="UP000638462">
    <property type="component" value="Unassembled WGS sequence"/>
</dbReference>
<comment type="caution">
    <text evidence="2">The sequence shown here is derived from an EMBL/GenBank/DDBJ whole genome shotgun (WGS) entry which is preliminary data.</text>
</comment>
<feature type="domain" description="FHA" evidence="1">
    <location>
        <begin position="19"/>
        <end position="68"/>
    </location>
</feature>